<evidence type="ECO:0000256" key="4">
    <source>
        <dbReference type="ARBA" id="ARBA00022989"/>
    </source>
</evidence>
<keyword evidence="4 7" id="KW-1133">Transmembrane helix</keyword>
<dbReference type="PANTHER" id="PTHR30572:SF4">
    <property type="entry name" value="ABC TRANSPORTER PERMEASE YTRF"/>
    <property type="match status" value="1"/>
</dbReference>
<feature type="transmembrane region" description="Helical" evidence="7">
    <location>
        <begin position="312"/>
        <end position="337"/>
    </location>
</feature>
<dbReference type="PANTHER" id="PTHR30572">
    <property type="entry name" value="MEMBRANE COMPONENT OF TRANSPORTER-RELATED"/>
    <property type="match status" value="1"/>
</dbReference>
<dbReference type="InterPro" id="IPR025857">
    <property type="entry name" value="MacB_PCD"/>
</dbReference>
<reference evidence="10" key="1">
    <citation type="submission" date="2020-10" db="EMBL/GenBank/DDBJ databases">
        <authorList>
            <person name="Gilroy R."/>
        </authorList>
    </citation>
    <scope>NUCLEOTIDE SEQUENCE</scope>
    <source>
        <strain evidence="10">CHK191-8634</strain>
    </source>
</reference>
<evidence type="ECO:0000313" key="10">
    <source>
        <dbReference type="EMBL" id="HIU44613.1"/>
    </source>
</evidence>
<comment type="subcellular location">
    <subcellularLocation>
        <location evidence="1">Cell membrane</location>
        <topology evidence="1">Multi-pass membrane protein</topology>
    </subcellularLocation>
</comment>
<evidence type="ECO:0000259" key="9">
    <source>
        <dbReference type="Pfam" id="PF12704"/>
    </source>
</evidence>
<dbReference type="EMBL" id="DVMR01000076">
    <property type="protein sequence ID" value="HIU44613.1"/>
    <property type="molecule type" value="Genomic_DNA"/>
</dbReference>
<feature type="domain" description="MacB-like periplasmic core" evidence="9">
    <location>
        <begin position="18"/>
        <end position="234"/>
    </location>
</feature>
<feature type="transmembrane region" description="Helical" evidence="7">
    <location>
        <begin position="268"/>
        <end position="291"/>
    </location>
</feature>
<dbReference type="Pfam" id="PF02687">
    <property type="entry name" value="FtsX"/>
    <property type="match status" value="1"/>
</dbReference>
<dbReference type="InterPro" id="IPR003838">
    <property type="entry name" value="ABC3_permease_C"/>
</dbReference>
<dbReference type="InterPro" id="IPR050250">
    <property type="entry name" value="Macrolide_Exporter_MacB"/>
</dbReference>
<feature type="domain" description="ABC3 transporter permease C-terminal" evidence="8">
    <location>
        <begin position="273"/>
        <end position="386"/>
    </location>
</feature>
<evidence type="ECO:0000259" key="8">
    <source>
        <dbReference type="Pfam" id="PF02687"/>
    </source>
</evidence>
<evidence type="ECO:0000256" key="5">
    <source>
        <dbReference type="ARBA" id="ARBA00023136"/>
    </source>
</evidence>
<proteinExistence type="inferred from homology"/>
<keyword evidence="5 7" id="KW-0472">Membrane</keyword>
<reference evidence="10" key="2">
    <citation type="journal article" date="2021" name="PeerJ">
        <title>Extensive microbial diversity within the chicken gut microbiome revealed by metagenomics and culture.</title>
        <authorList>
            <person name="Gilroy R."/>
            <person name="Ravi A."/>
            <person name="Getino M."/>
            <person name="Pursley I."/>
            <person name="Horton D.L."/>
            <person name="Alikhan N.F."/>
            <person name="Baker D."/>
            <person name="Gharbi K."/>
            <person name="Hall N."/>
            <person name="Watson M."/>
            <person name="Adriaenssens E.M."/>
            <person name="Foster-Nyarko E."/>
            <person name="Jarju S."/>
            <person name="Secka A."/>
            <person name="Antonio M."/>
            <person name="Oren A."/>
            <person name="Chaudhuri R.R."/>
            <person name="La Ragione R."/>
            <person name="Hildebrand F."/>
            <person name="Pallen M.J."/>
        </authorList>
    </citation>
    <scope>NUCLEOTIDE SEQUENCE</scope>
    <source>
        <strain evidence="10">CHK191-8634</strain>
    </source>
</reference>
<feature type="transmembrane region" description="Helical" evidence="7">
    <location>
        <begin position="357"/>
        <end position="376"/>
    </location>
</feature>
<accession>A0A9D1LMJ7</accession>
<dbReference type="Pfam" id="PF12704">
    <property type="entry name" value="MacB_PCD"/>
    <property type="match status" value="1"/>
</dbReference>
<dbReference type="Proteomes" id="UP000824073">
    <property type="component" value="Unassembled WGS sequence"/>
</dbReference>
<sequence length="393" mass="41939">MDSVLMAFESIKDKKVRSFLTMLGIIIGVGAVLILVSVVQGYNADLTAYYEKQGVNKVNVSIINFDRTNTVDQSGEFMDWVSESLSDQIAGVTPSTSTSGTLKYYSNTSDTAVIYFGSEQWSACNNYTLDEGRDLLTEDIDARSRVCVIGSYVADELFGFRDAVGETLMVNGTPLTVVGTFYQKDGGEESSMDDAIVVPYTLNRQMLGTDSVTEFTVKVTSSTGMSAVIAAVEDWLAENINTNTSEYTVENGNDAMEAAEDETASLQVVLGGVAGIALLVGGIGIMNIMLVTVTERTREIGIKKAIGAQRSVIISQFLVESTVLSGCGGVIGIFIGYSGSLILGKAIYDMILLPDTWMTVAAFAFSLAMGVGFGMYPAVKASALQPVDALRAD</sequence>
<dbReference type="GO" id="GO:0005886">
    <property type="term" value="C:plasma membrane"/>
    <property type="evidence" value="ECO:0007669"/>
    <property type="project" value="UniProtKB-SubCell"/>
</dbReference>
<dbReference type="AlphaFoldDB" id="A0A9D1LMJ7"/>
<organism evidence="10 11">
    <name type="scientific">Candidatus Ventrousia excrementavium</name>
    <dbReference type="NCBI Taxonomy" id="2840961"/>
    <lineage>
        <taxon>Bacteria</taxon>
        <taxon>Bacillati</taxon>
        <taxon>Bacillota</taxon>
        <taxon>Clostridia</taxon>
        <taxon>Eubacteriales</taxon>
        <taxon>Clostridiaceae</taxon>
        <taxon>Clostridiaceae incertae sedis</taxon>
        <taxon>Candidatus Ventrousia</taxon>
    </lineage>
</organism>
<dbReference type="GO" id="GO:0022857">
    <property type="term" value="F:transmembrane transporter activity"/>
    <property type="evidence" value="ECO:0007669"/>
    <property type="project" value="TreeGrafter"/>
</dbReference>
<protein>
    <submittedName>
        <fullName evidence="10">ABC transporter permease</fullName>
    </submittedName>
</protein>
<evidence type="ECO:0000256" key="6">
    <source>
        <dbReference type="ARBA" id="ARBA00038076"/>
    </source>
</evidence>
<feature type="transmembrane region" description="Helical" evidence="7">
    <location>
        <begin position="20"/>
        <end position="42"/>
    </location>
</feature>
<comment type="caution">
    <text evidence="10">The sequence shown here is derived from an EMBL/GenBank/DDBJ whole genome shotgun (WGS) entry which is preliminary data.</text>
</comment>
<evidence type="ECO:0000256" key="2">
    <source>
        <dbReference type="ARBA" id="ARBA00022475"/>
    </source>
</evidence>
<comment type="similarity">
    <text evidence="6">Belongs to the ABC-4 integral membrane protein family.</text>
</comment>
<keyword evidence="2" id="KW-1003">Cell membrane</keyword>
<evidence type="ECO:0000256" key="1">
    <source>
        <dbReference type="ARBA" id="ARBA00004651"/>
    </source>
</evidence>
<evidence type="ECO:0000256" key="3">
    <source>
        <dbReference type="ARBA" id="ARBA00022692"/>
    </source>
</evidence>
<name>A0A9D1LMJ7_9CLOT</name>
<evidence type="ECO:0000313" key="11">
    <source>
        <dbReference type="Proteomes" id="UP000824073"/>
    </source>
</evidence>
<evidence type="ECO:0000256" key="7">
    <source>
        <dbReference type="SAM" id="Phobius"/>
    </source>
</evidence>
<gene>
    <name evidence="10" type="ORF">IAB67_09980</name>
</gene>
<keyword evidence="3 7" id="KW-0812">Transmembrane</keyword>